<keyword evidence="4" id="KW-0804">Transcription</keyword>
<sequence length="316" mass="35519">MNIDIRNLDLNLLKALDALLDERSVTRAAQRLSLTQPAVSAMLTRLRDCFDDPLFTRTQRGIVPTLRAQELAAPVKQLLHDARSLLQPHRFDPATASLTLTLAATDYALRAVIVPLIRQLRQQAPGIRVAIVPPDPQRMHEQLESAEVDMLLMTPHLTMPLLHSRHLFRERYVCVMRADHPDAGKPLSLARFCALDHVLVSYQGNPFSGVTDEALAQRGYQRKVTLSVSSFLVLADMLYDSDMIAVVPERMAMTETQLAIVEPPVAIPGFTKTLFWHERPHRSAAHRWVREVLYSLFDAPSARDGADGREDGENTR</sequence>
<dbReference type="AlphaFoldDB" id="A0A375A9A3"/>
<dbReference type="Proteomes" id="UP000294820">
    <property type="component" value="Chromosome 1"/>
</dbReference>
<evidence type="ECO:0000256" key="3">
    <source>
        <dbReference type="ARBA" id="ARBA00023125"/>
    </source>
</evidence>
<organism evidence="6 7">
    <name type="scientific">Dickeya aquatica</name>
    <dbReference type="NCBI Taxonomy" id="1401087"/>
    <lineage>
        <taxon>Bacteria</taxon>
        <taxon>Pseudomonadati</taxon>
        <taxon>Pseudomonadota</taxon>
        <taxon>Gammaproteobacteria</taxon>
        <taxon>Enterobacterales</taxon>
        <taxon>Pectobacteriaceae</taxon>
        <taxon>Dickeya</taxon>
    </lineage>
</organism>
<dbReference type="InterPro" id="IPR036390">
    <property type="entry name" value="WH_DNA-bd_sf"/>
</dbReference>
<keyword evidence="3" id="KW-0238">DNA-binding</keyword>
<dbReference type="PROSITE" id="PS50931">
    <property type="entry name" value="HTH_LYSR"/>
    <property type="match status" value="1"/>
</dbReference>
<dbReference type="InterPro" id="IPR000847">
    <property type="entry name" value="LysR_HTH_N"/>
</dbReference>
<evidence type="ECO:0000256" key="1">
    <source>
        <dbReference type="ARBA" id="ARBA00009437"/>
    </source>
</evidence>
<evidence type="ECO:0000256" key="2">
    <source>
        <dbReference type="ARBA" id="ARBA00023015"/>
    </source>
</evidence>
<dbReference type="KEGG" id="daq:DAQ1742_01754"/>
<evidence type="ECO:0000313" key="7">
    <source>
        <dbReference type="Proteomes" id="UP000294820"/>
    </source>
</evidence>
<evidence type="ECO:0000313" key="6">
    <source>
        <dbReference type="EMBL" id="SLM62692.1"/>
    </source>
</evidence>
<dbReference type="InterPro" id="IPR036388">
    <property type="entry name" value="WH-like_DNA-bd_sf"/>
</dbReference>
<dbReference type="InterPro" id="IPR005119">
    <property type="entry name" value="LysR_subst-bd"/>
</dbReference>
<keyword evidence="2" id="KW-0805">Transcription regulation</keyword>
<dbReference type="GO" id="GO:0003700">
    <property type="term" value="F:DNA-binding transcription factor activity"/>
    <property type="evidence" value="ECO:0007669"/>
    <property type="project" value="InterPro"/>
</dbReference>
<dbReference type="Gene3D" id="3.40.190.10">
    <property type="entry name" value="Periplasmic binding protein-like II"/>
    <property type="match status" value="2"/>
</dbReference>
<dbReference type="RefSeq" id="WP_067486677.1">
    <property type="nucleotide sequence ID" value="NZ_LT615367.1"/>
</dbReference>
<name>A0A375A9A3_9GAMM</name>
<dbReference type="PANTHER" id="PTHR30118:SF15">
    <property type="entry name" value="TRANSCRIPTIONAL REGULATORY PROTEIN"/>
    <property type="match status" value="1"/>
</dbReference>
<dbReference type="Pfam" id="PF00126">
    <property type="entry name" value="HTH_1"/>
    <property type="match status" value="1"/>
</dbReference>
<feature type="domain" description="HTH lysR-type" evidence="5">
    <location>
        <begin position="8"/>
        <end position="65"/>
    </location>
</feature>
<gene>
    <name evidence="6" type="ORF">DAQ1742_01754</name>
</gene>
<dbReference type="EMBL" id="LT615367">
    <property type="protein sequence ID" value="SLM62692.1"/>
    <property type="molecule type" value="Genomic_DNA"/>
</dbReference>
<evidence type="ECO:0000256" key="4">
    <source>
        <dbReference type="ARBA" id="ARBA00023163"/>
    </source>
</evidence>
<dbReference type="PRINTS" id="PR00039">
    <property type="entry name" value="HTHLYSR"/>
</dbReference>
<dbReference type="SUPFAM" id="SSF46785">
    <property type="entry name" value="Winged helix' DNA-binding domain"/>
    <property type="match status" value="1"/>
</dbReference>
<proteinExistence type="inferred from homology"/>
<dbReference type="InterPro" id="IPR050389">
    <property type="entry name" value="LysR-type_TF"/>
</dbReference>
<dbReference type="Pfam" id="PF03466">
    <property type="entry name" value="LysR_substrate"/>
    <property type="match status" value="1"/>
</dbReference>
<keyword evidence="7" id="KW-1185">Reference proteome</keyword>
<dbReference type="Gene3D" id="1.10.10.10">
    <property type="entry name" value="Winged helix-like DNA-binding domain superfamily/Winged helix DNA-binding domain"/>
    <property type="match status" value="1"/>
</dbReference>
<reference evidence="6 7" key="1">
    <citation type="submission" date="2016-09" db="EMBL/GenBank/DDBJ databases">
        <authorList>
            <person name="Reverchon S."/>
            <person name="Nasser W."/>
            <person name="Leonard S."/>
            <person name="Brochier C."/>
            <person name="Duprey A."/>
        </authorList>
    </citation>
    <scope>NUCLEOTIDE SEQUENCE [LARGE SCALE GENOMIC DNA]</scope>
    <source>
        <strain evidence="6 7">174/2</strain>
    </source>
</reference>
<accession>A0A375A9A3</accession>
<comment type="similarity">
    <text evidence="1">Belongs to the LysR transcriptional regulatory family.</text>
</comment>
<dbReference type="SUPFAM" id="SSF53850">
    <property type="entry name" value="Periplasmic binding protein-like II"/>
    <property type="match status" value="1"/>
</dbReference>
<protein>
    <submittedName>
        <fullName evidence="6">Transcriptional regulator</fullName>
    </submittedName>
</protein>
<evidence type="ECO:0000259" key="5">
    <source>
        <dbReference type="PROSITE" id="PS50931"/>
    </source>
</evidence>
<dbReference type="PANTHER" id="PTHR30118">
    <property type="entry name" value="HTH-TYPE TRANSCRIPTIONAL REGULATOR LEUO-RELATED"/>
    <property type="match status" value="1"/>
</dbReference>
<dbReference type="GO" id="GO:0003677">
    <property type="term" value="F:DNA binding"/>
    <property type="evidence" value="ECO:0007669"/>
    <property type="project" value="UniProtKB-KW"/>
</dbReference>